<gene>
    <name evidence="1" type="ORF">AA314_03699</name>
</gene>
<name>A0AAC8Q6Q2_9BACT</name>
<organism evidence="1 2">
    <name type="scientific">Archangium gephyra</name>
    <dbReference type="NCBI Taxonomy" id="48"/>
    <lineage>
        <taxon>Bacteria</taxon>
        <taxon>Pseudomonadati</taxon>
        <taxon>Myxococcota</taxon>
        <taxon>Myxococcia</taxon>
        <taxon>Myxococcales</taxon>
        <taxon>Cystobacterineae</taxon>
        <taxon>Archangiaceae</taxon>
        <taxon>Archangium</taxon>
    </lineage>
</organism>
<dbReference type="KEGG" id="age:AA314_03699"/>
<dbReference type="Proteomes" id="UP000035579">
    <property type="component" value="Chromosome"/>
</dbReference>
<accession>A0AAC8Q6Q2</accession>
<sequence length="221" mass="23814">MPDMLAIISKAVFEKEAAGRAPGEVLPIERYRSASKHLEPLRAGGRLFLVTVRPPSEALWVVAVLEGLRFEDGEWRASPNRMPITDVTALIPRIRFESGKGIQAAKGALGMSLQTPRALAAGDVALLLGAVGGTEGGTVEAPRIINLTAHDAQGPLPCLCRHCLPRSGERAEAGGMSFLRTQVEAEGRTLFYWLPEELQPDTERVAESVQSVLAQRLRSTG</sequence>
<dbReference type="AlphaFoldDB" id="A0AAC8Q6Q2"/>
<dbReference type="RefSeq" id="WP_047856489.1">
    <property type="nucleotide sequence ID" value="NZ_CP011509.1"/>
</dbReference>
<evidence type="ECO:0000313" key="2">
    <source>
        <dbReference type="Proteomes" id="UP000035579"/>
    </source>
</evidence>
<evidence type="ECO:0000313" key="1">
    <source>
        <dbReference type="EMBL" id="AKJ02073.1"/>
    </source>
</evidence>
<protein>
    <submittedName>
        <fullName evidence="1">Uncharacterized protein</fullName>
    </submittedName>
</protein>
<dbReference type="EMBL" id="CP011509">
    <property type="protein sequence ID" value="AKJ02073.1"/>
    <property type="molecule type" value="Genomic_DNA"/>
</dbReference>
<proteinExistence type="predicted"/>
<reference evidence="1 2" key="1">
    <citation type="submission" date="2015-05" db="EMBL/GenBank/DDBJ databases">
        <title>Genome assembly of Archangium gephyra DSM 2261.</title>
        <authorList>
            <person name="Sharma G."/>
            <person name="Subramanian S."/>
        </authorList>
    </citation>
    <scope>NUCLEOTIDE SEQUENCE [LARGE SCALE GENOMIC DNA]</scope>
    <source>
        <strain evidence="1 2">DSM 2261</strain>
    </source>
</reference>